<dbReference type="Proteomes" id="UP001143480">
    <property type="component" value="Unassembled WGS sequence"/>
</dbReference>
<dbReference type="InterPro" id="IPR013830">
    <property type="entry name" value="SGNH_hydro"/>
</dbReference>
<evidence type="ECO:0000256" key="1">
    <source>
        <dbReference type="SAM" id="MobiDB-lite"/>
    </source>
</evidence>
<dbReference type="SUPFAM" id="SSF52266">
    <property type="entry name" value="SGNH hydrolase"/>
    <property type="match status" value="1"/>
</dbReference>
<reference evidence="3" key="1">
    <citation type="journal article" date="2014" name="Int. J. Syst. Evol. Microbiol.">
        <title>Complete genome sequence of Corynebacterium casei LMG S-19264T (=DSM 44701T), isolated from a smear-ripened cheese.</title>
        <authorList>
            <consortium name="US DOE Joint Genome Institute (JGI-PGF)"/>
            <person name="Walter F."/>
            <person name="Albersmeier A."/>
            <person name="Kalinowski J."/>
            <person name="Ruckert C."/>
        </authorList>
    </citation>
    <scope>NUCLEOTIDE SEQUENCE</scope>
    <source>
        <strain evidence="3">VKM Ac-1321</strain>
    </source>
</reference>
<dbReference type="GO" id="GO:0004622">
    <property type="term" value="F:phosphatidylcholine lysophospholipase activity"/>
    <property type="evidence" value="ECO:0007669"/>
    <property type="project" value="TreeGrafter"/>
</dbReference>
<evidence type="ECO:0000313" key="4">
    <source>
        <dbReference type="Proteomes" id="UP001143480"/>
    </source>
</evidence>
<evidence type="ECO:0000259" key="2">
    <source>
        <dbReference type="Pfam" id="PF13472"/>
    </source>
</evidence>
<accession>A0A9W6NM55</accession>
<dbReference type="EMBL" id="BSFP01000017">
    <property type="protein sequence ID" value="GLL01572.1"/>
    <property type="molecule type" value="Genomic_DNA"/>
</dbReference>
<organism evidence="3 4">
    <name type="scientific">Dactylosporangium matsuzakiense</name>
    <dbReference type="NCBI Taxonomy" id="53360"/>
    <lineage>
        <taxon>Bacteria</taxon>
        <taxon>Bacillati</taxon>
        <taxon>Actinomycetota</taxon>
        <taxon>Actinomycetes</taxon>
        <taxon>Micromonosporales</taxon>
        <taxon>Micromonosporaceae</taxon>
        <taxon>Dactylosporangium</taxon>
    </lineage>
</organism>
<evidence type="ECO:0000313" key="3">
    <source>
        <dbReference type="EMBL" id="GLL01572.1"/>
    </source>
</evidence>
<proteinExistence type="predicted"/>
<reference evidence="3" key="2">
    <citation type="submission" date="2023-01" db="EMBL/GenBank/DDBJ databases">
        <authorList>
            <person name="Sun Q."/>
            <person name="Evtushenko L."/>
        </authorList>
    </citation>
    <scope>NUCLEOTIDE SEQUENCE</scope>
    <source>
        <strain evidence="3">VKM Ac-1321</strain>
    </source>
</reference>
<dbReference type="PANTHER" id="PTHR30383:SF5">
    <property type="entry name" value="SGNH HYDROLASE-TYPE ESTERASE DOMAIN-CONTAINING PROTEIN"/>
    <property type="match status" value="1"/>
</dbReference>
<dbReference type="InterPro" id="IPR036514">
    <property type="entry name" value="SGNH_hydro_sf"/>
</dbReference>
<keyword evidence="4" id="KW-1185">Reference proteome</keyword>
<feature type="region of interest" description="Disordered" evidence="1">
    <location>
        <begin position="237"/>
        <end position="262"/>
    </location>
</feature>
<feature type="domain" description="SGNH hydrolase-type esterase" evidence="2">
    <location>
        <begin position="44"/>
        <end position="218"/>
    </location>
</feature>
<name>A0A9W6NM55_9ACTN</name>
<comment type="caution">
    <text evidence="3">The sequence shown here is derived from an EMBL/GenBank/DDBJ whole genome shotgun (WGS) entry which is preliminary data.</text>
</comment>
<sequence>MLAAATLTALTLGTAACGDDPQPIPDPTIGITPLTGPMVRIMPLGDSITDGRTANADGAYRVALWKQLTAAGVRVDFVGSLQNGPKELPDHDHEGHSGYRIDQDDAQVTQWVKASDPRIVLIHLGTNDALQDYDMPGAPARMSLLIDHVMAAAPEADIFVGSLLPLEDHGAQTRASLFSAALPGIVRDKGAKVHFVDMGAAHMTLKDIPDGIHPGTAGFTKMAKVWSDALKPMLTAAPKALNRAPKPPRRETPRSPEPVLRG</sequence>
<dbReference type="Pfam" id="PF13472">
    <property type="entry name" value="Lipase_GDSL_2"/>
    <property type="match status" value="1"/>
</dbReference>
<dbReference type="PANTHER" id="PTHR30383">
    <property type="entry name" value="THIOESTERASE 1/PROTEASE 1/LYSOPHOSPHOLIPASE L1"/>
    <property type="match status" value="1"/>
</dbReference>
<gene>
    <name evidence="3" type="ORF">GCM10017581_033140</name>
</gene>
<dbReference type="AlphaFoldDB" id="A0A9W6NM55"/>
<dbReference type="CDD" id="cd01833">
    <property type="entry name" value="XynB_like"/>
    <property type="match status" value="1"/>
</dbReference>
<protein>
    <recommendedName>
        <fullName evidence="2">SGNH hydrolase-type esterase domain-containing protein</fullName>
    </recommendedName>
</protein>
<dbReference type="InterPro" id="IPR051532">
    <property type="entry name" value="Ester_Hydrolysis_Enzymes"/>
</dbReference>
<dbReference type="Gene3D" id="3.40.50.1110">
    <property type="entry name" value="SGNH hydrolase"/>
    <property type="match status" value="1"/>
</dbReference>